<keyword evidence="1" id="KW-0472">Membrane</keyword>
<protein>
    <recommendedName>
        <fullName evidence="3">Type IV pilus assembly PilZ</fullName>
    </recommendedName>
</protein>
<keyword evidence="1" id="KW-0812">Transmembrane</keyword>
<dbReference type="AlphaFoldDB" id="A0A212K840"/>
<evidence type="ECO:0008006" key="3">
    <source>
        <dbReference type="Google" id="ProtNLM"/>
    </source>
</evidence>
<reference evidence="2" key="1">
    <citation type="submission" date="2016-04" db="EMBL/GenBank/DDBJ databases">
        <authorList>
            <person name="Evans L.H."/>
            <person name="Alamgir A."/>
            <person name="Owens N."/>
            <person name="Weber N.D."/>
            <person name="Virtaneva K."/>
            <person name="Barbian K."/>
            <person name="Babar A."/>
            <person name="Rosenke K."/>
        </authorList>
    </citation>
    <scope>NUCLEOTIDE SEQUENCE</scope>
    <source>
        <strain evidence="2">92-2</strain>
    </source>
</reference>
<accession>A0A212K840</accession>
<gene>
    <name evidence="2" type="ORF">KM92DES2_12385</name>
</gene>
<organism evidence="2">
    <name type="scientific">uncultured Desulfovibrio sp</name>
    <dbReference type="NCBI Taxonomy" id="167968"/>
    <lineage>
        <taxon>Bacteria</taxon>
        <taxon>Pseudomonadati</taxon>
        <taxon>Thermodesulfobacteriota</taxon>
        <taxon>Desulfovibrionia</taxon>
        <taxon>Desulfovibrionales</taxon>
        <taxon>Desulfovibrionaceae</taxon>
        <taxon>Desulfovibrio</taxon>
        <taxon>environmental samples</taxon>
    </lineage>
</organism>
<evidence type="ECO:0000256" key="1">
    <source>
        <dbReference type="SAM" id="Phobius"/>
    </source>
</evidence>
<sequence length="310" mass="34866">MTGTQLLIVVGILLAALCATLVSVKGRLQSMRHAAKRAEIIRRMLETAQAQNEIFDLNVEELHNSKGMAGTLVRILSTQLEMEVLSYVSRELEGTPVEVFFRATLPEGPSFFKFQAQIQQVKGAYDKSRLLLSMPKDIDAGQKRHFIRVKPPKDLVRVIGVWEMDPAKPMPRNTAEIGRPLLHYKSGMENELVQVADISATGMALRFPAESLEDKPVDLDKGSQLLCLIIYQMSKEDRVVTFWCTCDVLNIRMQKEPTPALVLGTEFSNWAVLEQGKADINWFHSTPKSGVSPITQWVMQMDIQQRKLTG</sequence>
<proteinExistence type="predicted"/>
<dbReference type="EMBL" id="FLUP01000001">
    <property type="protein sequence ID" value="SBW07822.1"/>
    <property type="molecule type" value="Genomic_DNA"/>
</dbReference>
<feature type="transmembrane region" description="Helical" evidence="1">
    <location>
        <begin position="6"/>
        <end position="24"/>
    </location>
</feature>
<keyword evidence="1" id="KW-1133">Transmembrane helix</keyword>
<evidence type="ECO:0000313" key="2">
    <source>
        <dbReference type="EMBL" id="SBW07822.1"/>
    </source>
</evidence>
<dbReference type="RefSeq" id="WP_227119025.1">
    <property type="nucleotide sequence ID" value="NZ_LT598928.1"/>
</dbReference>
<name>A0A212K840_9BACT</name>